<evidence type="ECO:0000313" key="2">
    <source>
        <dbReference type="EMBL" id="GAA2517086.1"/>
    </source>
</evidence>
<evidence type="ECO:0000256" key="1">
    <source>
        <dbReference type="SAM" id="MobiDB-lite"/>
    </source>
</evidence>
<dbReference type="RefSeq" id="WP_344366620.1">
    <property type="nucleotide sequence ID" value="NZ_BAAASR010000049.1"/>
</dbReference>
<comment type="caution">
    <text evidence="2">The sequence shown here is derived from an EMBL/GenBank/DDBJ whole genome shotgun (WGS) entry which is preliminary data.</text>
</comment>
<protein>
    <submittedName>
        <fullName evidence="2">Uncharacterized protein</fullName>
    </submittedName>
</protein>
<gene>
    <name evidence="2" type="ORF">GCM10010393_57430</name>
</gene>
<dbReference type="Proteomes" id="UP001499942">
    <property type="component" value="Unassembled WGS sequence"/>
</dbReference>
<sequence length="76" mass="8257">MERGRTERPSGNGPRRIGPYHLITRLDPTGPGHPPVPEHRFVARSADGERTVSLAAFRDAATNAMVDRLTTKVPAA</sequence>
<proteinExistence type="predicted"/>
<keyword evidence="3" id="KW-1185">Reference proteome</keyword>
<organism evidence="2 3">
    <name type="scientific">Streptomyces gobitricini</name>
    <dbReference type="NCBI Taxonomy" id="68211"/>
    <lineage>
        <taxon>Bacteria</taxon>
        <taxon>Bacillati</taxon>
        <taxon>Actinomycetota</taxon>
        <taxon>Actinomycetes</taxon>
        <taxon>Kitasatosporales</taxon>
        <taxon>Streptomycetaceae</taxon>
        <taxon>Streptomyces</taxon>
    </lineage>
</organism>
<feature type="region of interest" description="Disordered" evidence="1">
    <location>
        <begin position="1"/>
        <end position="36"/>
    </location>
</feature>
<name>A0ABP6AJI2_9ACTN</name>
<accession>A0ABP6AJI2</accession>
<evidence type="ECO:0000313" key="3">
    <source>
        <dbReference type="Proteomes" id="UP001499942"/>
    </source>
</evidence>
<dbReference type="EMBL" id="BAAASR010000049">
    <property type="protein sequence ID" value="GAA2517086.1"/>
    <property type="molecule type" value="Genomic_DNA"/>
</dbReference>
<reference evidence="3" key="1">
    <citation type="journal article" date="2019" name="Int. J. Syst. Evol. Microbiol.">
        <title>The Global Catalogue of Microorganisms (GCM) 10K type strain sequencing project: providing services to taxonomists for standard genome sequencing and annotation.</title>
        <authorList>
            <consortium name="The Broad Institute Genomics Platform"/>
            <consortium name="The Broad Institute Genome Sequencing Center for Infectious Disease"/>
            <person name="Wu L."/>
            <person name="Ma J."/>
        </authorList>
    </citation>
    <scope>NUCLEOTIDE SEQUENCE [LARGE SCALE GENOMIC DNA]</scope>
    <source>
        <strain evidence="3">JCM 5062</strain>
    </source>
</reference>